<feature type="region of interest" description="Disordered" evidence="2">
    <location>
        <begin position="340"/>
        <end position="393"/>
    </location>
</feature>
<name>A0A8H3ESY1_9LECA</name>
<protein>
    <submittedName>
        <fullName evidence="3">Uncharacterized protein</fullName>
    </submittedName>
</protein>
<dbReference type="Gene3D" id="1.20.920.20">
    <property type="match status" value="1"/>
</dbReference>
<evidence type="ECO:0000313" key="3">
    <source>
        <dbReference type="EMBL" id="CAF9912064.1"/>
    </source>
</evidence>
<organism evidence="3 4">
    <name type="scientific">Gomphillus americanus</name>
    <dbReference type="NCBI Taxonomy" id="1940652"/>
    <lineage>
        <taxon>Eukaryota</taxon>
        <taxon>Fungi</taxon>
        <taxon>Dikarya</taxon>
        <taxon>Ascomycota</taxon>
        <taxon>Pezizomycotina</taxon>
        <taxon>Lecanoromycetes</taxon>
        <taxon>OSLEUM clade</taxon>
        <taxon>Ostropomycetidae</taxon>
        <taxon>Ostropales</taxon>
        <taxon>Graphidaceae</taxon>
        <taxon>Gomphilloideae</taxon>
        <taxon>Gomphillus</taxon>
    </lineage>
</organism>
<gene>
    <name evidence="3" type="ORF">GOMPHAMPRED_007540</name>
</gene>
<evidence type="ECO:0000256" key="1">
    <source>
        <dbReference type="SAM" id="Coils"/>
    </source>
</evidence>
<sequence>MLASIPNRTPQQSPAFAANHIRANSSPYFQNTRTFTEFESGPRSHPLPAPVSCHVSATALRTSPARLQRHNRSHTESSIPKLPTITTDIKIESVPAVLPISVFSKSNGINFDLSPPDSPVLSPENEKDKWNFIPNFKIDKGSPQRSPSPLRISTWFQGESAPVTLGMAFSPTKESPDPISASTKSMSDPLKPNKANSFFSSLFATKATVTASPPRDMTGDEFYNLDIKRAIQPHGPADPFSPSSFKNLQQNAEGLLARMQIAYRHKVQSIANARAEQEAQEEELEEAQTRAQHLKSQLDTLSSRLDERNQEMDRLMKELEEEKRLRQEEMARNRTIRFVSENTPFDRPTRSRASLGSNASVPSMLSDGGSTPSELSDTAIHGSGAMSSPQTPRSIAWSQDLQYELPGQSHKSLGHISHALDQEASTQIQENVELRARVGYLEKELDSCLEILKGIGL</sequence>
<dbReference type="Proteomes" id="UP000664169">
    <property type="component" value="Unassembled WGS sequence"/>
</dbReference>
<keyword evidence="4" id="KW-1185">Reference proteome</keyword>
<proteinExistence type="predicted"/>
<accession>A0A8H3ESY1</accession>
<dbReference type="OrthoDB" id="5377009at2759"/>
<keyword evidence="1" id="KW-0175">Coiled coil</keyword>
<reference evidence="3" key="1">
    <citation type="submission" date="2021-03" db="EMBL/GenBank/DDBJ databases">
        <authorList>
            <person name="Tagirdzhanova G."/>
        </authorList>
    </citation>
    <scope>NUCLEOTIDE SEQUENCE</scope>
</reference>
<feature type="compositionally biased region" description="Polar residues" evidence="2">
    <location>
        <begin position="351"/>
        <end position="376"/>
    </location>
</feature>
<dbReference type="AlphaFoldDB" id="A0A8H3ESY1"/>
<feature type="coiled-coil region" evidence="1">
    <location>
        <begin position="267"/>
        <end position="332"/>
    </location>
</feature>
<dbReference type="EMBL" id="CAJPDQ010000007">
    <property type="protein sequence ID" value="CAF9912064.1"/>
    <property type="molecule type" value="Genomic_DNA"/>
</dbReference>
<evidence type="ECO:0000313" key="4">
    <source>
        <dbReference type="Proteomes" id="UP000664169"/>
    </source>
</evidence>
<comment type="caution">
    <text evidence="3">The sequence shown here is derived from an EMBL/GenBank/DDBJ whole genome shotgun (WGS) entry which is preliminary data.</text>
</comment>
<evidence type="ECO:0000256" key="2">
    <source>
        <dbReference type="SAM" id="MobiDB-lite"/>
    </source>
</evidence>